<keyword evidence="4 5" id="KW-0694">RNA-binding</keyword>
<proteinExistence type="inferred from homology"/>
<keyword evidence="1 5" id="KW-0489">Methyltransferase</keyword>
<dbReference type="Proteomes" id="UP000321168">
    <property type="component" value="Unassembled WGS sequence"/>
</dbReference>
<evidence type="ECO:0000313" key="8">
    <source>
        <dbReference type="Proteomes" id="UP000321168"/>
    </source>
</evidence>
<accession>A0A5C6UZW5</accession>
<organism evidence="7 8">
    <name type="scientific">Luteibaculum oceani</name>
    <dbReference type="NCBI Taxonomy" id="1294296"/>
    <lineage>
        <taxon>Bacteria</taxon>
        <taxon>Pseudomonadati</taxon>
        <taxon>Bacteroidota</taxon>
        <taxon>Flavobacteriia</taxon>
        <taxon>Flavobacteriales</taxon>
        <taxon>Luteibaculaceae</taxon>
        <taxon>Luteibaculum</taxon>
    </lineage>
</organism>
<dbReference type="EMBL" id="VORB01000007">
    <property type="protein sequence ID" value="TXC78459.1"/>
    <property type="molecule type" value="Genomic_DNA"/>
</dbReference>
<feature type="domain" description="SAM-dependent MTase RsmB/NOP-type" evidence="6">
    <location>
        <begin position="127"/>
        <end position="384"/>
    </location>
</feature>
<dbReference type="PRINTS" id="PR02008">
    <property type="entry name" value="RCMTFAMILY"/>
</dbReference>
<dbReference type="InterPro" id="IPR029063">
    <property type="entry name" value="SAM-dependent_MTases_sf"/>
</dbReference>
<evidence type="ECO:0000256" key="5">
    <source>
        <dbReference type="PROSITE-ProRule" id="PRU01023"/>
    </source>
</evidence>
<comment type="similarity">
    <text evidence="5">Belongs to the class I-like SAM-binding methyltransferase superfamily. RsmB/NOP family.</text>
</comment>
<protein>
    <submittedName>
        <fullName evidence="7">RsmB/NOP family class I SAM-dependent RNA methyltransferase</fullName>
    </submittedName>
</protein>
<evidence type="ECO:0000256" key="1">
    <source>
        <dbReference type="ARBA" id="ARBA00022603"/>
    </source>
</evidence>
<dbReference type="InterPro" id="IPR001678">
    <property type="entry name" value="MeTrfase_RsmB-F_NOP2_dom"/>
</dbReference>
<dbReference type="CDD" id="cd02440">
    <property type="entry name" value="AdoMet_MTases"/>
    <property type="match status" value="1"/>
</dbReference>
<evidence type="ECO:0000256" key="2">
    <source>
        <dbReference type="ARBA" id="ARBA00022679"/>
    </source>
</evidence>
<comment type="caution">
    <text evidence="7">The sequence shown here is derived from an EMBL/GenBank/DDBJ whole genome shotgun (WGS) entry which is preliminary data.</text>
</comment>
<evidence type="ECO:0000256" key="4">
    <source>
        <dbReference type="ARBA" id="ARBA00022884"/>
    </source>
</evidence>
<feature type="active site" description="Nucleophile" evidence="5">
    <location>
        <position position="337"/>
    </location>
</feature>
<sequence length="384" mass="44645">MKPTKFLPYQRNAFSELIGQWKENNHRAERILNKYFRDHKKLGSRDRRLLSVLFYSYVKNFYFIDSIEWESEEEQFEFLIVLDNTPVSEKLEILKQKSSDIEQHKLVSCPEWILNKWEEQDADPIKTAIYQLGKSDVFLRLNGIKVSQGEINKLLEDEELEISFDAVLNCYKSTSKKLSQSAAYKNGLIEIQDYGSQRIGEFVEAKPNDLIIDACCGAGGKTLLLADKMKNTGKIWALDPRMKALEEASDRADRAGVENVEFFEIPENPEEVNFPFQCQKLLLDVPCTGSGTFSRNPDQKYKLTEVELLRLVDLQAKILRQYSKWVFPGGKLVYATCSTFQEENRKQIDRFISESDNWVLEEDQMIWPGPNHDGFYMARLIRKD</sequence>
<name>A0A5C6UZW5_9FLAO</name>
<keyword evidence="3 5" id="KW-0949">S-adenosyl-L-methionine</keyword>
<dbReference type="PANTHER" id="PTHR22807:SF53">
    <property type="entry name" value="RIBOSOMAL RNA SMALL SUBUNIT METHYLTRANSFERASE B-RELATED"/>
    <property type="match status" value="1"/>
</dbReference>
<dbReference type="PROSITE" id="PS51686">
    <property type="entry name" value="SAM_MT_RSMB_NOP"/>
    <property type="match status" value="1"/>
</dbReference>
<dbReference type="Gene3D" id="3.40.50.150">
    <property type="entry name" value="Vaccinia Virus protein VP39"/>
    <property type="match status" value="1"/>
</dbReference>
<dbReference type="Pfam" id="PF01189">
    <property type="entry name" value="Methyltr_RsmB-F"/>
    <property type="match status" value="1"/>
</dbReference>
<dbReference type="SUPFAM" id="SSF53335">
    <property type="entry name" value="S-adenosyl-L-methionine-dependent methyltransferases"/>
    <property type="match status" value="1"/>
</dbReference>
<evidence type="ECO:0000259" key="6">
    <source>
        <dbReference type="PROSITE" id="PS51686"/>
    </source>
</evidence>
<dbReference type="OrthoDB" id="9810297at2"/>
<evidence type="ECO:0000256" key="3">
    <source>
        <dbReference type="ARBA" id="ARBA00022691"/>
    </source>
</evidence>
<feature type="binding site" evidence="5">
    <location>
        <position position="239"/>
    </location>
    <ligand>
        <name>S-adenosyl-L-methionine</name>
        <dbReference type="ChEBI" id="CHEBI:59789"/>
    </ligand>
</feature>
<reference evidence="7 8" key="1">
    <citation type="submission" date="2019-08" db="EMBL/GenBank/DDBJ databases">
        <title>Genome of Luteibaculum oceani JCM 18817.</title>
        <authorList>
            <person name="Bowman J.P."/>
        </authorList>
    </citation>
    <scope>NUCLEOTIDE SEQUENCE [LARGE SCALE GENOMIC DNA]</scope>
    <source>
        <strain evidence="7 8">JCM 18817</strain>
    </source>
</reference>
<dbReference type="InterPro" id="IPR049560">
    <property type="entry name" value="MeTrfase_RsmB-F_NOP2_cat"/>
</dbReference>
<dbReference type="RefSeq" id="WP_147014881.1">
    <property type="nucleotide sequence ID" value="NZ_VORB01000007.1"/>
</dbReference>
<keyword evidence="2 5" id="KW-0808">Transferase</keyword>
<dbReference type="InterPro" id="IPR023267">
    <property type="entry name" value="RCMT"/>
</dbReference>
<comment type="caution">
    <text evidence="5">Lacks conserved residue(s) required for the propagation of feature annotation.</text>
</comment>
<keyword evidence="8" id="KW-1185">Reference proteome</keyword>
<dbReference type="PANTHER" id="PTHR22807">
    <property type="entry name" value="NOP2 YEAST -RELATED NOL1/NOP2/FMU SUN DOMAIN-CONTAINING"/>
    <property type="match status" value="1"/>
</dbReference>
<dbReference type="GO" id="GO:0003723">
    <property type="term" value="F:RNA binding"/>
    <property type="evidence" value="ECO:0007669"/>
    <property type="project" value="UniProtKB-UniRule"/>
</dbReference>
<dbReference type="GO" id="GO:0008173">
    <property type="term" value="F:RNA methyltransferase activity"/>
    <property type="evidence" value="ECO:0007669"/>
    <property type="project" value="InterPro"/>
</dbReference>
<evidence type="ECO:0000313" key="7">
    <source>
        <dbReference type="EMBL" id="TXC78459.1"/>
    </source>
</evidence>
<dbReference type="AlphaFoldDB" id="A0A5C6UZW5"/>
<feature type="binding site" evidence="5">
    <location>
        <position position="284"/>
    </location>
    <ligand>
        <name>S-adenosyl-L-methionine</name>
        <dbReference type="ChEBI" id="CHEBI:59789"/>
    </ligand>
</feature>
<dbReference type="GO" id="GO:0001510">
    <property type="term" value="P:RNA methylation"/>
    <property type="evidence" value="ECO:0007669"/>
    <property type="project" value="InterPro"/>
</dbReference>
<gene>
    <name evidence="7" type="ORF">FRX97_09000</name>
</gene>